<feature type="compositionally biased region" description="Basic and acidic residues" evidence="2">
    <location>
        <begin position="314"/>
        <end position="324"/>
    </location>
</feature>
<feature type="signal peptide" evidence="4">
    <location>
        <begin position="1"/>
        <end position="17"/>
    </location>
</feature>
<keyword evidence="3" id="KW-0812">Transmembrane</keyword>
<name>A0ABD3R2E6_9STRA</name>
<comment type="caution">
    <text evidence="5">The sequence shown here is derived from an EMBL/GenBank/DDBJ whole genome shotgun (WGS) entry which is preliminary data.</text>
</comment>
<feature type="compositionally biased region" description="Low complexity" evidence="2">
    <location>
        <begin position="783"/>
        <end position="795"/>
    </location>
</feature>
<evidence type="ECO:0000313" key="6">
    <source>
        <dbReference type="Proteomes" id="UP001530377"/>
    </source>
</evidence>
<reference evidence="5 6" key="1">
    <citation type="submission" date="2024-10" db="EMBL/GenBank/DDBJ databases">
        <title>Updated reference genomes for cyclostephanoid diatoms.</title>
        <authorList>
            <person name="Roberts W.R."/>
            <person name="Alverson A.J."/>
        </authorList>
    </citation>
    <scope>NUCLEOTIDE SEQUENCE [LARGE SCALE GENOMIC DNA]</scope>
    <source>
        <strain evidence="5 6">AJA228-03</strain>
    </source>
</reference>
<accession>A0ABD3R2E6</accession>
<proteinExistence type="predicted"/>
<feature type="transmembrane region" description="Helical" evidence="3">
    <location>
        <begin position="840"/>
        <end position="862"/>
    </location>
</feature>
<organism evidence="5 6">
    <name type="scientific">Cyclostephanos tholiformis</name>
    <dbReference type="NCBI Taxonomy" id="382380"/>
    <lineage>
        <taxon>Eukaryota</taxon>
        <taxon>Sar</taxon>
        <taxon>Stramenopiles</taxon>
        <taxon>Ochrophyta</taxon>
        <taxon>Bacillariophyta</taxon>
        <taxon>Coscinodiscophyceae</taxon>
        <taxon>Thalassiosirophycidae</taxon>
        <taxon>Stephanodiscales</taxon>
        <taxon>Stephanodiscaceae</taxon>
        <taxon>Cyclostephanos</taxon>
    </lineage>
</organism>
<protein>
    <submittedName>
        <fullName evidence="5">Uncharacterized protein</fullName>
    </submittedName>
</protein>
<keyword evidence="3" id="KW-1133">Transmembrane helix</keyword>
<feature type="compositionally biased region" description="Pro residues" evidence="2">
    <location>
        <begin position="51"/>
        <end position="61"/>
    </location>
</feature>
<dbReference type="Proteomes" id="UP001530377">
    <property type="component" value="Unassembled WGS sequence"/>
</dbReference>
<keyword evidence="1" id="KW-0175">Coiled coil</keyword>
<feature type="coiled-coil region" evidence="1">
    <location>
        <begin position="471"/>
        <end position="505"/>
    </location>
</feature>
<keyword evidence="6" id="KW-1185">Reference proteome</keyword>
<feature type="compositionally biased region" description="Polar residues" evidence="2">
    <location>
        <begin position="68"/>
        <end position="78"/>
    </location>
</feature>
<evidence type="ECO:0000256" key="1">
    <source>
        <dbReference type="SAM" id="Coils"/>
    </source>
</evidence>
<dbReference type="AlphaFoldDB" id="A0ABD3R2E6"/>
<feature type="chain" id="PRO_5044810355" evidence="4">
    <location>
        <begin position="18"/>
        <end position="910"/>
    </location>
</feature>
<feature type="region of interest" description="Disordered" evidence="2">
    <location>
        <begin position="377"/>
        <end position="459"/>
    </location>
</feature>
<feature type="region of interest" description="Disordered" evidence="2">
    <location>
        <begin position="30"/>
        <end position="103"/>
    </location>
</feature>
<evidence type="ECO:0000313" key="5">
    <source>
        <dbReference type="EMBL" id="KAL3806803.1"/>
    </source>
</evidence>
<feature type="region of interest" description="Disordered" evidence="2">
    <location>
        <begin position="276"/>
        <end position="336"/>
    </location>
</feature>
<keyword evidence="3" id="KW-0472">Membrane</keyword>
<feature type="region of interest" description="Disordered" evidence="2">
    <location>
        <begin position="520"/>
        <end position="613"/>
    </location>
</feature>
<feature type="region of interest" description="Disordered" evidence="2">
    <location>
        <begin position="783"/>
        <end position="819"/>
    </location>
</feature>
<feature type="compositionally biased region" description="Low complexity" evidence="2">
    <location>
        <begin position="385"/>
        <end position="405"/>
    </location>
</feature>
<sequence>MMFGSIFLVVFFYHVVALTDLNEKCLPMIPQLTPTMPPGPGKDTTGLVGARPPPPPPPPSPDNRKPSLITNQILTNLPRQHGRLPEQLGVESTTTAADDVDDSIARRRAELRRLQQRSGGSHVAPSLAIGGGGLASARSRLGGLGADGGTVVRPRVEEGIIRAATVAAASIVADDDDCRRRSETNPPIVVDVVAAAAPPAPVEATPTVAAAFPHAPTPSTAAITRRLDYDSYGGIAGTTGGGGFPSSHHPPLPVAARPAPPAVVPRSAFPRHRDALGMHSAQGGSSSSDGRSVGDDAHHHDRRVSEIFPVGRRGIRENGSRGNDRAAAVGPPPFNPFSPTGPVPATVASSFSSSSSFAAAATVPVVRSSGVVRVPPMASSHPPIMMKGTSTTKNSSTMKNTTTTKARGDESDGNQTSLDVRSVVDDGLPQPPILVEEEEGGTTTNVMTSQSHDDTNDNKDETISGRVTPVMSNVHEDVQRLMNVLERTEREKKEALEQVERLRTLLDSGAAAPVVGRQHHFGKQQEDAHRCPSRRSAVGVRRDENPLISSVVPPLTPRARPGSRAASPERGGGGDPPHHHHLDGGVAVSFDGGVREGRPGGKRMTAPLPRQHSSVEEVAVEDESSAVVAAASTSGGSFDEDSSLEWVVFDDVEGMDRALGKVTYIDVEGNERDYWLDSIYEEALTTRESYCMSMISAAIALKEVLRNEAFEMPNAHYVSIQQHNEQPSILSAGAQGNDMPKFAEPANQILQATSIPPAAVGIPPNQKSTQKSEWHEPIALPVESSPSPLSSAAKLNDQQRFSESKSSVPPTEDLQFKPNLDEIQPPTKLQEEEYEPADSALTFMVIYLFSLFFSIALCVFKIPIRIGTLLFKVVVLTVTLRMLWLFLADDNGACEIGACVDHRYNMPGIC</sequence>
<dbReference type="EMBL" id="JALLPB020000730">
    <property type="protein sequence ID" value="KAL3806803.1"/>
    <property type="molecule type" value="Genomic_DNA"/>
</dbReference>
<evidence type="ECO:0000256" key="4">
    <source>
        <dbReference type="SAM" id="SignalP"/>
    </source>
</evidence>
<feature type="compositionally biased region" description="Basic and acidic residues" evidence="2">
    <location>
        <begin position="292"/>
        <end position="305"/>
    </location>
</feature>
<gene>
    <name evidence="5" type="ORF">ACHAXA_001085</name>
</gene>
<evidence type="ECO:0000256" key="3">
    <source>
        <dbReference type="SAM" id="Phobius"/>
    </source>
</evidence>
<feature type="transmembrane region" description="Helical" evidence="3">
    <location>
        <begin position="869"/>
        <end position="887"/>
    </location>
</feature>
<keyword evidence="4" id="KW-0732">Signal</keyword>
<feature type="compositionally biased region" description="Polar residues" evidence="2">
    <location>
        <begin position="796"/>
        <end position="809"/>
    </location>
</feature>
<evidence type="ECO:0000256" key="2">
    <source>
        <dbReference type="SAM" id="MobiDB-lite"/>
    </source>
</evidence>